<dbReference type="InterPro" id="IPR012340">
    <property type="entry name" value="NA-bd_OB-fold"/>
</dbReference>
<evidence type="ECO:0000256" key="3">
    <source>
        <dbReference type="ARBA" id="ARBA00022741"/>
    </source>
</evidence>
<dbReference type="Pfam" id="PF01336">
    <property type="entry name" value="tRNA_anti-codon"/>
    <property type="match status" value="1"/>
</dbReference>
<dbReference type="GO" id="GO:0005524">
    <property type="term" value="F:ATP binding"/>
    <property type="evidence" value="ECO:0007669"/>
    <property type="project" value="UniProtKB-UniRule"/>
</dbReference>
<dbReference type="SUPFAM" id="SSF50249">
    <property type="entry name" value="Nucleic acid-binding proteins"/>
    <property type="match status" value="1"/>
</dbReference>
<feature type="binding site" evidence="7">
    <location>
        <position position="173"/>
    </location>
    <ligand>
        <name>L-aspartate</name>
        <dbReference type="ChEBI" id="CHEBI:29991"/>
    </ligand>
</feature>
<evidence type="ECO:0000313" key="9">
    <source>
        <dbReference type="EMBL" id="OIO31785.1"/>
    </source>
</evidence>
<dbReference type="Proteomes" id="UP000183206">
    <property type="component" value="Unassembled WGS sequence"/>
</dbReference>
<name>A0A1J4V931_9BACT</name>
<dbReference type="PROSITE" id="PS50862">
    <property type="entry name" value="AA_TRNA_LIGASE_II"/>
    <property type="match status" value="1"/>
</dbReference>
<feature type="binding site" evidence="7">
    <location>
        <position position="373"/>
    </location>
    <ligand>
        <name>L-aspartate</name>
        <dbReference type="ChEBI" id="CHEBI:29991"/>
    </ligand>
</feature>
<dbReference type="EMBL" id="MNVO01000056">
    <property type="protein sequence ID" value="OIO31785.1"/>
    <property type="molecule type" value="Genomic_DNA"/>
</dbReference>
<feature type="binding site" evidence="7">
    <location>
        <begin position="418"/>
        <end position="421"/>
    </location>
    <ligand>
        <name>ATP</name>
        <dbReference type="ChEBI" id="CHEBI:30616"/>
    </ligand>
</feature>
<keyword evidence="5 7" id="KW-0648">Protein biosynthesis</keyword>
<evidence type="ECO:0000256" key="4">
    <source>
        <dbReference type="ARBA" id="ARBA00022840"/>
    </source>
</evidence>
<evidence type="ECO:0000256" key="7">
    <source>
        <dbReference type="HAMAP-Rule" id="MF_00044"/>
    </source>
</evidence>
<evidence type="ECO:0000256" key="6">
    <source>
        <dbReference type="ARBA" id="ARBA00023146"/>
    </source>
</evidence>
<feature type="binding site" evidence="7">
    <location>
        <position position="366"/>
    </location>
    <ligand>
        <name>ATP</name>
        <dbReference type="ChEBI" id="CHEBI:30616"/>
    </ligand>
</feature>
<feature type="domain" description="Aminoacyl-transfer RNA synthetases class-II family profile" evidence="8">
    <location>
        <begin position="145"/>
        <end position="452"/>
    </location>
</feature>
<keyword evidence="4 7" id="KW-0067">ATP-binding</keyword>
<dbReference type="GO" id="GO:0003676">
    <property type="term" value="F:nucleic acid binding"/>
    <property type="evidence" value="ECO:0007669"/>
    <property type="project" value="InterPro"/>
</dbReference>
<organism evidence="9 10">
    <name type="scientific">Candidatus Nomurabacteria bacterium CG1_02_47_685</name>
    <dbReference type="NCBI Taxonomy" id="1805282"/>
    <lineage>
        <taxon>Bacteria</taxon>
        <taxon>Candidatus Nomuraibacteriota</taxon>
    </lineage>
</organism>
<dbReference type="GO" id="GO:0006422">
    <property type="term" value="P:aspartyl-tRNA aminoacylation"/>
    <property type="evidence" value="ECO:0007669"/>
    <property type="project" value="UniProtKB-UniRule"/>
</dbReference>
<dbReference type="AlphaFoldDB" id="A0A1J4V931"/>
<dbReference type="GO" id="GO:0005737">
    <property type="term" value="C:cytoplasm"/>
    <property type="evidence" value="ECO:0007669"/>
    <property type="project" value="UniProtKB-SubCell"/>
</dbReference>
<comment type="function">
    <text evidence="7">Catalyzes the attachment of L-aspartate to tRNA(Asp) in a two-step reaction: L-aspartate is first activated by ATP to form Asp-AMP and then transferred to the acceptor end of tRNA(Asp).</text>
</comment>
<dbReference type="InterPro" id="IPR004364">
    <property type="entry name" value="Aa-tRNA-synt_II"/>
</dbReference>
<feature type="binding site" evidence="7">
    <location>
        <position position="330"/>
    </location>
    <ligand>
        <name>L-aspartate</name>
        <dbReference type="ChEBI" id="CHEBI:29991"/>
    </ligand>
</feature>
<dbReference type="PRINTS" id="PR01042">
    <property type="entry name" value="TRNASYNTHASP"/>
</dbReference>
<comment type="caution">
    <text evidence="7">Lacks conserved residue(s) required for the propagation of feature annotation.</text>
</comment>
<evidence type="ECO:0000256" key="1">
    <source>
        <dbReference type="ARBA" id="ARBA00006303"/>
    </source>
</evidence>
<dbReference type="EC" id="6.1.1.12" evidence="7"/>
<comment type="subunit">
    <text evidence="7">Homodimer.</text>
</comment>
<dbReference type="InterPro" id="IPR002312">
    <property type="entry name" value="Asp/Asn-tRNA-synth_IIb"/>
</dbReference>
<dbReference type="InterPro" id="IPR004365">
    <property type="entry name" value="NA-bd_OB_tRNA"/>
</dbReference>
<dbReference type="GO" id="GO:0004815">
    <property type="term" value="F:aspartate-tRNA ligase activity"/>
    <property type="evidence" value="ECO:0007669"/>
    <property type="project" value="UniProtKB-UniRule"/>
</dbReference>
<dbReference type="CDD" id="cd04317">
    <property type="entry name" value="EcAspRS_like_N"/>
    <property type="match status" value="1"/>
</dbReference>
<keyword evidence="7" id="KW-0963">Cytoplasm</keyword>
<evidence type="ECO:0000313" key="10">
    <source>
        <dbReference type="Proteomes" id="UP000183206"/>
    </source>
</evidence>
<keyword evidence="6 7" id="KW-0030">Aminoacyl-tRNA synthetase</keyword>
<dbReference type="Gene3D" id="3.30.1360.30">
    <property type="entry name" value="GAD-like domain"/>
    <property type="match status" value="1"/>
</dbReference>
<dbReference type="Gene3D" id="2.40.50.140">
    <property type="entry name" value="Nucleic acid-binding proteins"/>
    <property type="match status" value="1"/>
</dbReference>
<dbReference type="SUPFAM" id="SSF55681">
    <property type="entry name" value="Class II aaRS and biotin synthetases"/>
    <property type="match status" value="1"/>
</dbReference>
<dbReference type="InterPro" id="IPR004115">
    <property type="entry name" value="GAD-like_sf"/>
</dbReference>
<evidence type="ECO:0000256" key="2">
    <source>
        <dbReference type="ARBA" id="ARBA00022598"/>
    </source>
</evidence>
<evidence type="ECO:0000256" key="5">
    <source>
        <dbReference type="ARBA" id="ARBA00022917"/>
    </source>
</evidence>
<proteinExistence type="inferred from homology"/>
<dbReference type="InterPro" id="IPR006195">
    <property type="entry name" value="aa-tRNA-synth_II"/>
</dbReference>
<keyword evidence="3 7" id="KW-0547">Nucleotide-binding</keyword>
<reference evidence="9 10" key="1">
    <citation type="journal article" date="2016" name="Environ. Microbiol.">
        <title>Genomic resolution of a cold subsurface aquifer community provides metabolic insights for novel microbes adapted to high CO concentrations.</title>
        <authorList>
            <person name="Probst A.J."/>
            <person name="Castelle C.J."/>
            <person name="Singh A."/>
            <person name="Brown C.T."/>
            <person name="Anantharaman K."/>
            <person name="Sharon I."/>
            <person name="Hug L.A."/>
            <person name="Burstein D."/>
            <person name="Emerson J.B."/>
            <person name="Thomas B.C."/>
            <person name="Banfield J.F."/>
        </authorList>
    </citation>
    <scope>NUCLEOTIDE SEQUENCE [LARGE SCALE GENOMIC DNA]</scope>
    <source>
        <strain evidence="9">CG1_02_47_685</strain>
    </source>
</reference>
<dbReference type="PANTHER" id="PTHR22594">
    <property type="entry name" value="ASPARTYL/LYSYL-TRNA SYNTHETASE"/>
    <property type="match status" value="1"/>
</dbReference>
<dbReference type="NCBIfam" id="TIGR00459">
    <property type="entry name" value="aspS_bact"/>
    <property type="match status" value="1"/>
</dbReference>
<dbReference type="InterPro" id="IPR045864">
    <property type="entry name" value="aa-tRNA-synth_II/BPL/LPL"/>
</dbReference>
<dbReference type="InterPro" id="IPR047089">
    <property type="entry name" value="Asp-tRNA-ligase_1_N"/>
</dbReference>
<comment type="subcellular location">
    <subcellularLocation>
        <location evidence="7">Cytoplasm</location>
    </subcellularLocation>
</comment>
<gene>
    <name evidence="7" type="primary">aspS</name>
    <name evidence="9" type="ORF">AUJ44_03780</name>
</gene>
<dbReference type="CDD" id="cd00777">
    <property type="entry name" value="AspRS_core"/>
    <property type="match status" value="1"/>
</dbReference>
<dbReference type="HAMAP" id="MF_00044">
    <property type="entry name" value="Asp_tRNA_synth_type1"/>
    <property type="match status" value="1"/>
</dbReference>
<feature type="binding site" evidence="7">
    <location>
        <position position="219"/>
    </location>
    <ligand>
        <name>L-aspartate</name>
        <dbReference type="ChEBI" id="CHEBI:29991"/>
    </ligand>
</feature>
<dbReference type="InterPro" id="IPR047090">
    <property type="entry name" value="AspRS_core"/>
</dbReference>
<feature type="region of interest" description="Aspartate" evidence="7">
    <location>
        <begin position="197"/>
        <end position="200"/>
    </location>
</feature>
<comment type="similarity">
    <text evidence="1 7">Belongs to the class-II aminoacyl-tRNA synthetase family. Type 1 subfamily.</text>
</comment>
<evidence type="ECO:0000259" key="8">
    <source>
        <dbReference type="PROSITE" id="PS50862"/>
    </source>
</evidence>
<accession>A0A1J4V931</accession>
<comment type="catalytic activity">
    <reaction evidence="7">
        <text>tRNA(Asp) + L-aspartate + ATP = L-aspartyl-tRNA(Asp) + AMP + diphosphate</text>
        <dbReference type="Rhea" id="RHEA:19649"/>
        <dbReference type="Rhea" id="RHEA-COMP:9660"/>
        <dbReference type="Rhea" id="RHEA-COMP:9678"/>
        <dbReference type="ChEBI" id="CHEBI:29991"/>
        <dbReference type="ChEBI" id="CHEBI:30616"/>
        <dbReference type="ChEBI" id="CHEBI:33019"/>
        <dbReference type="ChEBI" id="CHEBI:78442"/>
        <dbReference type="ChEBI" id="CHEBI:78516"/>
        <dbReference type="ChEBI" id="CHEBI:456215"/>
        <dbReference type="EC" id="6.1.1.12"/>
    </reaction>
</comment>
<dbReference type="Gene3D" id="3.30.930.10">
    <property type="entry name" value="Bira Bifunctional Protein, Domain 2"/>
    <property type="match status" value="2"/>
</dbReference>
<protein>
    <recommendedName>
        <fullName evidence="7">Aspartate--tRNA ligase</fullName>
        <ecNumber evidence="7">6.1.1.12</ecNumber>
    </recommendedName>
    <alternativeName>
        <fullName evidence="7">Aspartyl-tRNA synthetase</fullName>
        <shortName evidence="7">AspRS</shortName>
    </alternativeName>
</protein>
<sequence>MKQRTYINELSEKKQETVIIYGWINVRRDQGKMIFLDFRDTSGIIQGVILPNSNAMEIGKTLREEFVVEITGKVNERPEKNKKSGILNGDIELEILHINVLNESATLPFPISGDTREVNESIRLKYRYLDLRSDRMHKNIANRFKIQNFIRNYLEKDGFLEIETPLLSAPTPEGSRSYVVPSRIYKGSFYSLPQSPQQYKQLLMVSGFEKYFQFARCMRDEDTRGDRQPEFTQLDMEMSFVTEEDIIQLNEKILISIVEKYYPEKRIQQIPFPRMPYKEAMGKYGNDRPDIREDKTDANLLAFLWIVDFPMFEKTGEDNVDGTGEWTFTHNPFSKPRDEDFEKFMSKESIGEILTTQYDITLNGLEIGGGSIRNHKPSALRTTFEIMGYNNERIENNFGHMLKALELGAPPHGGIAWGFDRLMMILEQELNIREVIAFAKTGDGKDLIMNAPAEISNRQRVDLGISIKKDSLWKRY</sequence>
<comment type="caution">
    <text evidence="9">The sequence shown here is derived from an EMBL/GenBank/DDBJ whole genome shotgun (WGS) entry which is preliminary data.</text>
</comment>
<feature type="binding site" evidence="7">
    <location>
        <position position="228"/>
    </location>
    <ligand>
        <name>ATP</name>
        <dbReference type="ChEBI" id="CHEBI:30616"/>
    </ligand>
</feature>
<keyword evidence="2 7" id="KW-0436">Ligase</keyword>
<dbReference type="InterPro" id="IPR004524">
    <property type="entry name" value="Asp-tRNA-ligase_1"/>
</dbReference>
<dbReference type="Pfam" id="PF00152">
    <property type="entry name" value="tRNA-synt_2"/>
    <property type="match status" value="1"/>
</dbReference>
<feature type="binding site" evidence="7">
    <location>
        <begin position="219"/>
        <end position="221"/>
    </location>
    <ligand>
        <name>ATP</name>
        <dbReference type="ChEBI" id="CHEBI:30616"/>
    </ligand>
</feature>
<dbReference type="PANTHER" id="PTHR22594:SF5">
    <property type="entry name" value="ASPARTATE--TRNA LIGASE, MITOCHONDRIAL"/>
    <property type="match status" value="1"/>
</dbReference>
<dbReference type="STRING" id="1805282.AUJ44_03780"/>